<evidence type="ECO:0000256" key="1">
    <source>
        <dbReference type="ARBA" id="ARBA00004123"/>
    </source>
</evidence>
<evidence type="ECO:0000256" key="3">
    <source>
        <dbReference type="SAM" id="MobiDB-lite"/>
    </source>
</evidence>
<dbReference type="InterPro" id="IPR057936">
    <property type="entry name" value="KOWx_Spt5"/>
</dbReference>
<dbReference type="Pfam" id="PF23037">
    <property type="entry name" value="KOWx_SPT5"/>
    <property type="match status" value="1"/>
</dbReference>
<dbReference type="InterPro" id="IPR014722">
    <property type="entry name" value="Rib_uL2_dom2"/>
</dbReference>
<sequence>MVSAKGKEKVTDGGGKGKRKSTGGADDDKTGRKRKNRGVIQFFDEEAYDVNDDDDSSDDSMFDLEDLEDEFGSGFKFNNEPAKVPNLPFVKEEDMSEEELDRMLEERYKPGAGYVTHMEDGHDQKRSTERNIYVQSANDLIIWKVKCMVGRERFSAFCLMQKYSDMVYLGTKLQIVSACAVDHVKGFIFIEAEKQQDIYEACKGLSSIYSSRVTAVPNNELSRLLSVRSKSSGISEGMWARVKNGKYKGDLAQVVAVNHTRKKATVKLVPRIDLKAMAEKFGGGVTGRTRRTDIPARRLISSSELEEFRPLIQSRRDRDTNLMFEILDGMMLKDGYLYKKISIDSLSFWGIMPTEDELLKFEPSKKEESTDVQWLSQLFGEKENKKKEVKIVKDKGGGKAEASTSSCMGNNFEMHDLVFFNRKDFGVVIGSEKGDTVKVLKEGSEGPSVVIVKQSELKSASFDKKLFSVLDQHSNTLSVNDNVRILEGPLKDREGIVKKIYKGILFLCDESEQENNGYICVKAKLCEKVNLSGDALNEKGSQPGPSGFADISSSPKSPSSPDKSWQERDNKSNFKRDDNDLFSVGQSLRIRVGPLKGYRCRVLALRRSDVTVKLDSQQKILTVKSEHLSDVRERNSVVAQGDESGSIKPFDFLGAQDGARDWMDGAALSTEGDNWNAGGSTERSSWSAFPSSNPLLPKDTGSGDPVDNSAKEGAEDSSWQIKATPDQSSSWGAAAANSKTDGSGETLKNDSWGAATKKQSIDGDTSGSKVDWGQSGVSSGPETNTWNNGSDVLDKPKESTWENKGSMSKDVSAEGWGKGGGSGSTWGDKNSSGGSKLVVESSGWGNADGGAPSQMDVESSGWAKTKEKAGEDATNLSSWGNKQDGGSSWSKPDGGSSWKGESSWGKPAGNVNEGSGGDRGFGGWKSGGMGNRNETFDGGRGSGGGRRGRGQGRGGRDQYGRGGYSDQGQLSTEARYDGGSSDIGNNSSWDSGQAGGWGKAKDNASKDSENGPGWGSANQNKDSNSSWNISKDPNNSNTSGWGKSSNANEKSGAAGSWGTEKKPNDGNQGQSSTEARYDGGSSDIGNNSSWDSGQAGGWGKAKDNASKDSENGPGWGSANQNKDSKSSWNISKDPNNSNTSGWGKSSNANEESGAAGSWGTEKKPNEDDNNKLSWKTEATSVDDKEGDAWCNQKASDGNNSGWNSSGNGKTGSGSTWKDNGGSSTGWGQSNWSKNEGNASGGNQDSTWSSKGNWNSDNQDNFGDGGRGGGGWRGGRGGRGDRGGFRGGRGGSDRGGFGGRGGGYGGGRGGFGAREGSDRGGFGGRGGSDRDGGFHSRGGFRGRGRGGDWNNKGDDSNVNNKSFNSWGKGSNNDGEGWKSSGGGGSSWKNGDGNNNNLSKSWGQPKDDTPQSGSWKSGGGDSSWNQAKGDSSTAGEWGKSNDSNKDVCQNDTGPSGWGSSSAPAKAASSSWGAAATGDGNSSGDWKKLEGTDGGQAKDEGPSDGWGNKAASTSSWGNGGGKGGW</sequence>
<feature type="compositionally biased region" description="Gly residues" evidence="3">
    <location>
        <begin position="914"/>
        <end position="930"/>
    </location>
</feature>
<gene>
    <name evidence="5" type="ORF">CASFOL_006050</name>
</gene>
<keyword evidence="6" id="KW-1185">Reference proteome</keyword>
<comment type="caution">
    <text evidence="5">The sequence shown here is derived from an EMBL/GenBank/DDBJ whole genome shotgun (WGS) entry which is preliminary data.</text>
</comment>
<feature type="compositionally biased region" description="Polar residues" evidence="3">
    <location>
        <begin position="1423"/>
        <end position="1432"/>
    </location>
</feature>
<dbReference type="InterPro" id="IPR036735">
    <property type="entry name" value="NGN_dom_sf"/>
</dbReference>
<keyword evidence="2" id="KW-0539">Nucleus</keyword>
<dbReference type="EMBL" id="JAVIJP010000007">
    <property type="protein sequence ID" value="KAL3649647.1"/>
    <property type="molecule type" value="Genomic_DNA"/>
</dbReference>
<dbReference type="Pfam" id="PF23291">
    <property type="entry name" value="KOW4_SPT5"/>
    <property type="match status" value="1"/>
</dbReference>
<reference evidence="6" key="1">
    <citation type="journal article" date="2024" name="IScience">
        <title>Strigolactones Initiate the Formation of Haustorium-like Structures in Castilleja.</title>
        <authorList>
            <person name="Buerger M."/>
            <person name="Peterson D."/>
            <person name="Chory J."/>
        </authorList>
    </citation>
    <scope>NUCLEOTIDE SEQUENCE [LARGE SCALE GENOMIC DNA]</scope>
</reference>
<feature type="compositionally biased region" description="Gly residues" evidence="3">
    <location>
        <begin position="1262"/>
        <end position="1276"/>
    </location>
</feature>
<feature type="region of interest" description="Disordered" evidence="3">
    <location>
        <begin position="1"/>
        <end position="58"/>
    </location>
</feature>
<evidence type="ECO:0000256" key="2">
    <source>
        <dbReference type="ARBA" id="ARBA00023242"/>
    </source>
</evidence>
<dbReference type="InterPro" id="IPR041973">
    <property type="entry name" value="KOW_Spt5_1"/>
</dbReference>
<feature type="compositionally biased region" description="Polar residues" evidence="3">
    <location>
        <begin position="1225"/>
        <end position="1260"/>
    </location>
</feature>
<protein>
    <recommendedName>
        <fullName evidence="4">KOW domain-containing protein</fullName>
    </recommendedName>
</protein>
<feature type="compositionally biased region" description="Polar residues" evidence="3">
    <location>
        <begin position="1016"/>
        <end position="1049"/>
    </location>
</feature>
<dbReference type="CDD" id="cd06081">
    <property type="entry name" value="KOW_Spt5_1"/>
    <property type="match status" value="1"/>
</dbReference>
<feature type="compositionally biased region" description="Basic and acidic residues" evidence="3">
    <location>
        <begin position="1482"/>
        <end position="1498"/>
    </location>
</feature>
<evidence type="ECO:0000313" key="5">
    <source>
        <dbReference type="EMBL" id="KAL3649647.1"/>
    </source>
</evidence>
<feature type="compositionally biased region" description="Polar residues" evidence="3">
    <location>
        <begin position="775"/>
        <end position="790"/>
    </location>
</feature>
<feature type="compositionally biased region" description="Basic and acidic residues" evidence="3">
    <location>
        <begin position="1160"/>
        <end position="1170"/>
    </location>
</feature>
<dbReference type="SMART" id="SM00739">
    <property type="entry name" value="KOW"/>
    <property type="match status" value="3"/>
</dbReference>
<feature type="region of interest" description="Disordered" evidence="3">
    <location>
        <begin position="537"/>
        <end position="578"/>
    </location>
</feature>
<feature type="compositionally biased region" description="Polar residues" evidence="3">
    <location>
        <begin position="1117"/>
        <end position="1150"/>
    </location>
</feature>
<feature type="compositionally biased region" description="Low complexity" evidence="3">
    <location>
        <begin position="894"/>
        <end position="906"/>
    </location>
</feature>
<accession>A0ABD3E5T2</accession>
<evidence type="ECO:0000259" key="4">
    <source>
        <dbReference type="SMART" id="SM00739"/>
    </source>
</evidence>
<feature type="compositionally biased region" description="Basic and acidic residues" evidence="3">
    <location>
        <begin position="1"/>
        <end position="11"/>
    </location>
</feature>
<dbReference type="Gene3D" id="3.30.70.940">
    <property type="entry name" value="NusG, N-terminal domain"/>
    <property type="match status" value="1"/>
</dbReference>
<feature type="compositionally biased region" description="Low complexity" evidence="3">
    <location>
        <begin position="1078"/>
        <end position="1093"/>
    </location>
</feature>
<feature type="compositionally biased region" description="Low complexity" evidence="3">
    <location>
        <begin position="977"/>
        <end position="992"/>
    </location>
</feature>
<evidence type="ECO:0000313" key="6">
    <source>
        <dbReference type="Proteomes" id="UP001632038"/>
    </source>
</evidence>
<dbReference type="FunFam" id="2.30.30.30:FF:000053">
    <property type="entry name" value="Protein RNA-directed DNA methylation 3"/>
    <property type="match status" value="1"/>
</dbReference>
<dbReference type="Gene3D" id="2.30.30.30">
    <property type="match status" value="2"/>
</dbReference>
<feature type="compositionally biased region" description="Polar residues" evidence="3">
    <location>
        <begin position="671"/>
        <end position="694"/>
    </location>
</feature>
<comment type="subcellular location">
    <subcellularLocation>
        <location evidence="1">Nucleus</location>
    </subcellularLocation>
</comment>
<dbReference type="PANTHER" id="PTHR11125:SF8">
    <property type="entry name" value="PROTEIN RNA-DIRECTED DNA METHYLATION 3"/>
    <property type="match status" value="1"/>
</dbReference>
<dbReference type="GO" id="GO:0005634">
    <property type="term" value="C:nucleus"/>
    <property type="evidence" value="ECO:0007669"/>
    <property type="project" value="UniProtKB-SubCell"/>
</dbReference>
<feature type="domain" description="KOW" evidence="4">
    <location>
        <begin position="476"/>
        <end position="503"/>
    </location>
</feature>
<dbReference type="PANTHER" id="PTHR11125">
    <property type="entry name" value="SUPPRESSOR OF TY 5"/>
    <property type="match status" value="1"/>
</dbReference>
<feature type="compositionally biased region" description="Polar residues" evidence="3">
    <location>
        <begin position="1065"/>
        <end position="1074"/>
    </location>
</feature>
<dbReference type="InterPro" id="IPR005824">
    <property type="entry name" value="KOW"/>
</dbReference>
<proteinExistence type="predicted"/>
<dbReference type="InterPro" id="IPR039385">
    <property type="entry name" value="NGN_Euk"/>
</dbReference>
<dbReference type="InterPro" id="IPR005100">
    <property type="entry name" value="NGN-domain"/>
</dbReference>
<feature type="compositionally biased region" description="Low complexity" evidence="3">
    <location>
        <begin position="552"/>
        <end position="563"/>
    </location>
</feature>
<feature type="compositionally biased region" description="Acidic residues" evidence="3">
    <location>
        <begin position="43"/>
        <end position="58"/>
    </location>
</feature>
<dbReference type="CDD" id="cd06084">
    <property type="entry name" value="KOW_Spt5_4"/>
    <property type="match status" value="1"/>
</dbReference>
<dbReference type="Pfam" id="PF23042">
    <property type="entry name" value="KOW1_SPT5"/>
    <property type="match status" value="1"/>
</dbReference>
<dbReference type="Proteomes" id="UP001632038">
    <property type="component" value="Unassembled WGS sequence"/>
</dbReference>
<dbReference type="InterPro" id="IPR041977">
    <property type="entry name" value="KOW_Spt5_4"/>
</dbReference>
<feature type="compositionally biased region" description="Low complexity" evidence="3">
    <location>
        <begin position="1197"/>
        <end position="1217"/>
    </location>
</feature>
<feature type="domain" description="KOW" evidence="4">
    <location>
        <begin position="233"/>
        <end position="260"/>
    </location>
</feature>
<dbReference type="CDD" id="cd09888">
    <property type="entry name" value="NGN_Euk"/>
    <property type="match status" value="1"/>
</dbReference>
<feature type="compositionally biased region" description="Low complexity" evidence="3">
    <location>
        <begin position="1385"/>
        <end position="1399"/>
    </location>
</feature>
<feature type="compositionally biased region" description="Low complexity" evidence="3">
    <location>
        <begin position="1450"/>
        <end position="1475"/>
    </location>
</feature>
<feature type="compositionally biased region" description="Basic and acidic residues" evidence="3">
    <location>
        <begin position="792"/>
        <end position="801"/>
    </location>
</feature>
<feature type="domain" description="KOW" evidence="4">
    <location>
        <begin position="581"/>
        <end position="608"/>
    </location>
</feature>
<name>A0ABD3E5T2_9LAMI</name>
<feature type="region of interest" description="Disordered" evidence="3">
    <location>
        <begin position="666"/>
        <end position="1522"/>
    </location>
</feature>
<feature type="compositionally biased region" description="Basic and acidic residues" evidence="3">
    <location>
        <begin position="1100"/>
        <end position="1110"/>
    </location>
</feature>
<dbReference type="InterPro" id="IPR039659">
    <property type="entry name" value="SPT5"/>
</dbReference>
<feature type="compositionally biased region" description="Gly residues" evidence="3">
    <location>
        <begin position="1284"/>
        <end position="1325"/>
    </location>
</feature>
<feature type="compositionally biased region" description="Polar residues" evidence="3">
    <location>
        <begin position="874"/>
        <end position="890"/>
    </location>
</feature>
<feature type="compositionally biased region" description="Polar residues" evidence="3">
    <location>
        <begin position="717"/>
        <end position="743"/>
    </location>
</feature>
<feature type="compositionally biased region" description="Basic and acidic residues" evidence="3">
    <location>
        <begin position="564"/>
        <end position="578"/>
    </location>
</feature>
<organism evidence="5 6">
    <name type="scientific">Castilleja foliolosa</name>
    <dbReference type="NCBI Taxonomy" id="1961234"/>
    <lineage>
        <taxon>Eukaryota</taxon>
        <taxon>Viridiplantae</taxon>
        <taxon>Streptophyta</taxon>
        <taxon>Embryophyta</taxon>
        <taxon>Tracheophyta</taxon>
        <taxon>Spermatophyta</taxon>
        <taxon>Magnoliopsida</taxon>
        <taxon>eudicotyledons</taxon>
        <taxon>Gunneridae</taxon>
        <taxon>Pentapetalae</taxon>
        <taxon>asterids</taxon>
        <taxon>lamiids</taxon>
        <taxon>Lamiales</taxon>
        <taxon>Orobanchaceae</taxon>
        <taxon>Pedicularideae</taxon>
        <taxon>Castillejinae</taxon>
        <taxon>Castilleja</taxon>
    </lineage>
</organism>
<feature type="compositionally biased region" description="Polar residues" evidence="3">
    <location>
        <begin position="1355"/>
        <end position="1370"/>
    </location>
</feature>
<dbReference type="Pfam" id="PF03439">
    <property type="entry name" value="Spt5-NGN"/>
    <property type="match status" value="1"/>
</dbReference>
<feature type="compositionally biased region" description="Basic and acidic residues" evidence="3">
    <location>
        <begin position="999"/>
        <end position="1009"/>
    </location>
</feature>